<evidence type="ECO:0000313" key="4">
    <source>
        <dbReference type="Proteomes" id="UP001054857"/>
    </source>
</evidence>
<evidence type="ECO:0000259" key="2">
    <source>
        <dbReference type="PROSITE" id="PS50011"/>
    </source>
</evidence>
<dbReference type="AlphaFoldDB" id="A0AAD3HI11"/>
<dbReference type="Gene3D" id="1.10.510.10">
    <property type="entry name" value="Transferase(Phosphotransferase) domain 1"/>
    <property type="match status" value="1"/>
</dbReference>
<comment type="caution">
    <text evidence="3">The sequence shown here is derived from an EMBL/GenBank/DDBJ whole genome shotgun (WGS) entry which is preliminary data.</text>
</comment>
<feature type="domain" description="Protein kinase" evidence="2">
    <location>
        <begin position="1"/>
        <end position="216"/>
    </location>
</feature>
<organism evidence="3 4">
    <name type="scientific">Astrephomene gubernaculifera</name>
    <dbReference type="NCBI Taxonomy" id="47775"/>
    <lineage>
        <taxon>Eukaryota</taxon>
        <taxon>Viridiplantae</taxon>
        <taxon>Chlorophyta</taxon>
        <taxon>core chlorophytes</taxon>
        <taxon>Chlorophyceae</taxon>
        <taxon>CS clade</taxon>
        <taxon>Chlamydomonadales</taxon>
        <taxon>Astrephomenaceae</taxon>
        <taxon>Astrephomene</taxon>
    </lineage>
</organism>
<dbReference type="GO" id="GO:0005524">
    <property type="term" value="F:ATP binding"/>
    <property type="evidence" value="ECO:0007669"/>
    <property type="project" value="InterPro"/>
</dbReference>
<reference evidence="3 4" key="1">
    <citation type="journal article" date="2021" name="Sci. Rep.">
        <title>Genome sequencing of the multicellular alga Astrephomene provides insights into convergent evolution of germ-soma differentiation.</title>
        <authorList>
            <person name="Yamashita S."/>
            <person name="Yamamoto K."/>
            <person name="Matsuzaki R."/>
            <person name="Suzuki S."/>
            <person name="Yamaguchi H."/>
            <person name="Hirooka S."/>
            <person name="Minakuchi Y."/>
            <person name="Miyagishima S."/>
            <person name="Kawachi M."/>
            <person name="Toyoda A."/>
            <person name="Nozaki H."/>
        </authorList>
    </citation>
    <scope>NUCLEOTIDE SEQUENCE [LARGE SCALE GENOMIC DNA]</scope>
    <source>
        <strain evidence="3 4">NIES-4017</strain>
    </source>
</reference>
<protein>
    <recommendedName>
        <fullName evidence="2">Protein kinase domain-containing protein</fullName>
    </recommendedName>
</protein>
<feature type="region of interest" description="Disordered" evidence="1">
    <location>
        <begin position="308"/>
        <end position="381"/>
    </location>
</feature>
<feature type="compositionally biased region" description="Polar residues" evidence="1">
    <location>
        <begin position="337"/>
        <end position="350"/>
    </location>
</feature>
<gene>
    <name evidence="3" type="ORF">Agub_g2883</name>
</gene>
<dbReference type="InterPro" id="IPR008271">
    <property type="entry name" value="Ser/Thr_kinase_AS"/>
</dbReference>
<feature type="region of interest" description="Disordered" evidence="1">
    <location>
        <begin position="226"/>
        <end position="285"/>
    </location>
</feature>
<dbReference type="PANTHER" id="PTHR44329">
    <property type="entry name" value="SERINE/THREONINE-PROTEIN KINASE TNNI3K-RELATED"/>
    <property type="match status" value="1"/>
</dbReference>
<dbReference type="SMART" id="SM00220">
    <property type="entry name" value="S_TKc"/>
    <property type="match status" value="1"/>
</dbReference>
<sequence>MELCEGGNLGGRIHNPHMRRLDYLEVLQLSRDVAEGLAHLHRFGVLHRDLKPGNVLLDNKGRAKIADFGISRLRDPYRSFVNVTQQGGTPNYMAPELFNGTRVDERADLYSLGCIMYEALTRRVPFDNLAKGNAPGGAGAAAAAAAGGAGADAGGGGLPMGGLFAIILAVAIQGRRPTLPEWVPKGLADLIRGCWAEDPRARPTAAQALARLDALIAEERASRAARAAARGGSRTRISRHYAGSNSSGLAPVTSASGSSGVSNTQHTAKAPSPSPSPMLPMGSAPGPVLTPVAPLPAAALQPVASSPPAQVLSMPLKGSRQPSTPPEAFPSPAEGSGSMQPSVTGSSAGTPLTALAVAGPPSSTPTPPQQPSPQRLNPFAHAGQLGLSLAQMAAAVFGVVTGSGGGPREQAAAAPAGPA</sequence>
<dbReference type="Pfam" id="PF00069">
    <property type="entry name" value="Pkinase"/>
    <property type="match status" value="1"/>
</dbReference>
<dbReference type="PROSITE" id="PS00108">
    <property type="entry name" value="PROTEIN_KINASE_ST"/>
    <property type="match status" value="1"/>
</dbReference>
<dbReference type="InterPro" id="IPR000719">
    <property type="entry name" value="Prot_kinase_dom"/>
</dbReference>
<accession>A0AAD3HI11</accession>
<evidence type="ECO:0000256" key="1">
    <source>
        <dbReference type="SAM" id="MobiDB-lite"/>
    </source>
</evidence>
<keyword evidence="4" id="KW-1185">Reference proteome</keyword>
<feature type="compositionally biased region" description="Polar residues" evidence="1">
    <location>
        <begin position="243"/>
        <end position="267"/>
    </location>
</feature>
<evidence type="ECO:0000313" key="3">
    <source>
        <dbReference type="EMBL" id="GFR42064.1"/>
    </source>
</evidence>
<proteinExistence type="predicted"/>
<dbReference type="SUPFAM" id="SSF56112">
    <property type="entry name" value="Protein kinase-like (PK-like)"/>
    <property type="match status" value="1"/>
</dbReference>
<dbReference type="PROSITE" id="PS50011">
    <property type="entry name" value="PROTEIN_KINASE_DOM"/>
    <property type="match status" value="1"/>
</dbReference>
<dbReference type="InterPro" id="IPR051681">
    <property type="entry name" value="Ser/Thr_Kinases-Pseudokinases"/>
</dbReference>
<dbReference type="InterPro" id="IPR011009">
    <property type="entry name" value="Kinase-like_dom_sf"/>
</dbReference>
<feature type="compositionally biased region" description="Low complexity" evidence="1">
    <location>
        <begin position="226"/>
        <end position="235"/>
    </location>
</feature>
<dbReference type="GO" id="GO:0004674">
    <property type="term" value="F:protein serine/threonine kinase activity"/>
    <property type="evidence" value="ECO:0007669"/>
    <property type="project" value="TreeGrafter"/>
</dbReference>
<dbReference type="EMBL" id="BMAR01000002">
    <property type="protein sequence ID" value="GFR42064.1"/>
    <property type="molecule type" value="Genomic_DNA"/>
</dbReference>
<dbReference type="PANTHER" id="PTHR44329:SF214">
    <property type="entry name" value="PROTEIN KINASE DOMAIN-CONTAINING PROTEIN"/>
    <property type="match status" value="1"/>
</dbReference>
<dbReference type="Proteomes" id="UP001054857">
    <property type="component" value="Unassembled WGS sequence"/>
</dbReference>
<feature type="compositionally biased region" description="Pro residues" evidence="1">
    <location>
        <begin position="362"/>
        <end position="371"/>
    </location>
</feature>
<feature type="non-terminal residue" evidence="3">
    <location>
        <position position="1"/>
    </location>
</feature>
<name>A0AAD3HI11_9CHLO</name>